<evidence type="ECO:0000256" key="3">
    <source>
        <dbReference type="ARBA" id="ARBA00022989"/>
    </source>
</evidence>
<dbReference type="KEGG" id="egu:105038306"/>
<dbReference type="RefSeq" id="XP_010912372.1">
    <property type="nucleotide sequence ID" value="XM_010914070.3"/>
</dbReference>
<dbReference type="InterPro" id="IPR004864">
    <property type="entry name" value="LEA_2"/>
</dbReference>
<dbReference type="GO" id="GO:0009506">
    <property type="term" value="C:plasmodesma"/>
    <property type="evidence" value="ECO:0007669"/>
    <property type="project" value="TreeGrafter"/>
</dbReference>
<feature type="domain" description="Late embryogenesis abundant protein LEA-2 subgroup" evidence="6">
    <location>
        <begin position="79"/>
        <end position="181"/>
    </location>
</feature>
<proteinExistence type="predicted"/>
<dbReference type="OrthoDB" id="1426517at2759"/>
<accession>A0A6I9QMT5</accession>
<dbReference type="Proteomes" id="UP000504607">
    <property type="component" value="Chromosome 2"/>
</dbReference>
<comment type="subcellular location">
    <subcellularLocation>
        <location evidence="1">Membrane</location>
        <topology evidence="1">Single-pass membrane protein</topology>
    </subcellularLocation>
</comment>
<keyword evidence="3 5" id="KW-1133">Transmembrane helix</keyword>
<name>A0A6I9QMT5_ELAGV</name>
<evidence type="ECO:0000256" key="1">
    <source>
        <dbReference type="ARBA" id="ARBA00004167"/>
    </source>
</evidence>
<protein>
    <submittedName>
        <fullName evidence="8">NDR1/HIN1-like protein 1</fullName>
    </submittedName>
</protein>
<evidence type="ECO:0000256" key="2">
    <source>
        <dbReference type="ARBA" id="ARBA00022692"/>
    </source>
</evidence>
<feature type="transmembrane region" description="Helical" evidence="5">
    <location>
        <begin position="20"/>
        <end position="45"/>
    </location>
</feature>
<dbReference type="GO" id="GO:0005886">
    <property type="term" value="C:plasma membrane"/>
    <property type="evidence" value="ECO:0007669"/>
    <property type="project" value="TreeGrafter"/>
</dbReference>
<evidence type="ECO:0000313" key="7">
    <source>
        <dbReference type="Proteomes" id="UP000504607"/>
    </source>
</evidence>
<dbReference type="GeneID" id="105038306"/>
<dbReference type="FunCoup" id="A0A6I9QMT5">
    <property type="interactions" value="1178"/>
</dbReference>
<dbReference type="InParanoid" id="A0A6I9QMT5"/>
<evidence type="ECO:0000259" key="6">
    <source>
        <dbReference type="Pfam" id="PF03168"/>
    </source>
</evidence>
<organism evidence="7 8">
    <name type="scientific">Elaeis guineensis var. tenera</name>
    <name type="common">Oil palm</name>
    <dbReference type="NCBI Taxonomy" id="51953"/>
    <lineage>
        <taxon>Eukaryota</taxon>
        <taxon>Viridiplantae</taxon>
        <taxon>Streptophyta</taxon>
        <taxon>Embryophyta</taxon>
        <taxon>Tracheophyta</taxon>
        <taxon>Spermatophyta</taxon>
        <taxon>Magnoliopsida</taxon>
        <taxon>Liliopsida</taxon>
        <taxon>Arecaceae</taxon>
        <taxon>Arecoideae</taxon>
        <taxon>Cocoseae</taxon>
        <taxon>Elaeidinae</taxon>
        <taxon>Elaeis</taxon>
    </lineage>
</organism>
<dbReference type="PANTHER" id="PTHR31415">
    <property type="entry name" value="OS05G0367900 PROTEIN"/>
    <property type="match status" value="1"/>
</dbReference>
<evidence type="ECO:0000256" key="4">
    <source>
        <dbReference type="ARBA" id="ARBA00023136"/>
    </source>
</evidence>
<keyword evidence="7" id="KW-1185">Reference proteome</keyword>
<keyword evidence="2 5" id="KW-0812">Transmembrane</keyword>
<dbReference type="Pfam" id="PF03168">
    <property type="entry name" value="LEA_2"/>
    <property type="match status" value="1"/>
</dbReference>
<keyword evidence="4 5" id="KW-0472">Membrane</keyword>
<dbReference type="AlphaFoldDB" id="A0A6I9QMT5"/>
<gene>
    <name evidence="8" type="primary">LOC105038306</name>
</gene>
<dbReference type="PANTHER" id="PTHR31415:SF166">
    <property type="entry name" value="LATE EMBRYOGENESIS ABUNDANT (LEA) HYDROXYPROLINE-RICH GLYCOPROTEIN FAMILY"/>
    <property type="match status" value="1"/>
</dbReference>
<dbReference type="GO" id="GO:0098542">
    <property type="term" value="P:defense response to other organism"/>
    <property type="evidence" value="ECO:0007669"/>
    <property type="project" value="InterPro"/>
</dbReference>
<evidence type="ECO:0000256" key="5">
    <source>
        <dbReference type="SAM" id="Phobius"/>
    </source>
</evidence>
<sequence length="211" mass="23472">MSLPSDCGQHGGWCKRRGKVYRILAGILAFIILNLLIILIIWLALRPSKPKFYLQDASVYAFNVSSPDNLLSSTIQVTISTHNPNARVGIYYDRVDVFASYKYQQITPATTVPPFYQGQNDIDLWSPYLYAVSVPVAPHLAEAISQDQSSGFLLVHVKIEGRIRWKMGSWVSGHYDLFVTCPAFLSSQSGKGVGDLPVIKFQQISTCSVDV</sequence>
<dbReference type="InterPro" id="IPR044839">
    <property type="entry name" value="NDR1-like"/>
</dbReference>
<evidence type="ECO:0000313" key="8">
    <source>
        <dbReference type="RefSeq" id="XP_010912372.1"/>
    </source>
</evidence>
<reference evidence="8" key="1">
    <citation type="submission" date="2025-08" db="UniProtKB">
        <authorList>
            <consortium name="RefSeq"/>
        </authorList>
    </citation>
    <scope>IDENTIFICATION</scope>
</reference>